<keyword evidence="9" id="KW-0408">Iron</keyword>
<dbReference type="InterPro" id="IPR036895">
    <property type="entry name" value="Uracil-DNA_glycosylase-like_sf"/>
</dbReference>
<proteinExistence type="inferred from homology"/>
<keyword evidence="5" id="KW-0004">4Fe-4S</keyword>
<dbReference type="GO" id="GO:0004844">
    <property type="term" value="F:uracil DNA N-glycosylase activity"/>
    <property type="evidence" value="ECO:0007669"/>
    <property type="project" value="UniProtKB-EC"/>
</dbReference>
<reference evidence="13 14" key="1">
    <citation type="journal article" date="2016" name="Nat. Commun.">
        <title>Thousands of microbial genomes shed light on interconnected biogeochemical processes in an aquifer system.</title>
        <authorList>
            <person name="Anantharaman K."/>
            <person name="Brown C.T."/>
            <person name="Hug L.A."/>
            <person name="Sharon I."/>
            <person name="Castelle C.J."/>
            <person name="Probst A.J."/>
            <person name="Thomas B.C."/>
            <person name="Singh A."/>
            <person name="Wilkins M.J."/>
            <person name="Karaoz U."/>
            <person name="Brodie E.L."/>
            <person name="Williams K.H."/>
            <person name="Hubbard S.S."/>
            <person name="Banfield J.F."/>
        </authorList>
    </citation>
    <scope>NUCLEOTIDE SEQUENCE [LARGE SCALE GENOMIC DNA]</scope>
</reference>
<feature type="domain" description="Uracil-DNA glycosylase-like" evidence="12">
    <location>
        <begin position="31"/>
        <end position="186"/>
    </location>
</feature>
<keyword evidence="10" id="KW-0411">Iron-sulfur</keyword>
<dbReference type="EC" id="3.2.2.27" evidence="3"/>
<dbReference type="AlphaFoldDB" id="A0A1F8CN17"/>
<organism evidence="13 14">
    <name type="scientific">Candidatus Woesebacteria bacterium RIFOXYA1_FULL_43_9</name>
    <dbReference type="NCBI Taxonomy" id="1802534"/>
    <lineage>
        <taxon>Bacteria</taxon>
        <taxon>Candidatus Woeseibacteriota</taxon>
    </lineage>
</organism>
<evidence type="ECO:0000256" key="4">
    <source>
        <dbReference type="ARBA" id="ARBA00019403"/>
    </source>
</evidence>
<evidence type="ECO:0000256" key="10">
    <source>
        <dbReference type="ARBA" id="ARBA00023014"/>
    </source>
</evidence>
<dbReference type="SUPFAM" id="SSF52141">
    <property type="entry name" value="Uracil-DNA glycosylase-like"/>
    <property type="match status" value="1"/>
</dbReference>
<dbReference type="SMART" id="SM00986">
    <property type="entry name" value="UDG"/>
    <property type="match status" value="1"/>
</dbReference>
<keyword evidence="11" id="KW-0234">DNA repair</keyword>
<dbReference type="Gene3D" id="3.40.470.10">
    <property type="entry name" value="Uracil-DNA glycosylase-like domain"/>
    <property type="match status" value="1"/>
</dbReference>
<accession>A0A1F8CN17</accession>
<dbReference type="InterPro" id="IPR005122">
    <property type="entry name" value="Uracil-DNA_glycosylase-like"/>
</dbReference>
<dbReference type="Pfam" id="PF03167">
    <property type="entry name" value="UDG"/>
    <property type="match status" value="1"/>
</dbReference>
<dbReference type="CDD" id="cd10030">
    <property type="entry name" value="UDG-F4_TTUDGA_SPO1dp_like"/>
    <property type="match status" value="1"/>
</dbReference>
<name>A0A1F8CN17_9BACT</name>
<dbReference type="SMART" id="SM00987">
    <property type="entry name" value="UreE_C"/>
    <property type="match status" value="1"/>
</dbReference>
<evidence type="ECO:0000256" key="6">
    <source>
        <dbReference type="ARBA" id="ARBA00022723"/>
    </source>
</evidence>
<keyword evidence="7" id="KW-0227">DNA damage</keyword>
<evidence type="ECO:0000256" key="1">
    <source>
        <dbReference type="ARBA" id="ARBA00001400"/>
    </source>
</evidence>
<protein>
    <recommendedName>
        <fullName evidence="4">Type-4 uracil-DNA glycosylase</fullName>
        <ecNumber evidence="3">3.2.2.27</ecNumber>
    </recommendedName>
</protein>
<keyword evidence="6" id="KW-0479">Metal-binding</keyword>
<dbReference type="GO" id="GO:0006281">
    <property type="term" value="P:DNA repair"/>
    <property type="evidence" value="ECO:0007669"/>
    <property type="project" value="UniProtKB-KW"/>
</dbReference>
<keyword evidence="8" id="KW-0378">Hydrolase</keyword>
<evidence type="ECO:0000256" key="9">
    <source>
        <dbReference type="ARBA" id="ARBA00023004"/>
    </source>
</evidence>
<gene>
    <name evidence="13" type="ORF">A2188_00775</name>
</gene>
<evidence type="ECO:0000256" key="11">
    <source>
        <dbReference type="ARBA" id="ARBA00023204"/>
    </source>
</evidence>
<dbReference type="PANTHER" id="PTHR33693">
    <property type="entry name" value="TYPE-5 URACIL-DNA GLYCOSYLASE"/>
    <property type="match status" value="1"/>
</dbReference>
<sequence>MDKQQQLDELKKKALADDSLPLKVGATNLVFGVGNPTAEILCLGEGPGFWEDQKAEPFVGNAGKLLNKLFELINLKREEVYITNVVMHRPPENRDPAPEEINAYKPYVDGIIDILKPKVVLTLGRFSMGKFFPVDFISSVHGKAREVKWKDNWMTVVCMYHPAAALRNGEIMRREKEDFLKLPEILEKVRETNSSKSVNMKTTVAQMQLL</sequence>
<dbReference type="InterPro" id="IPR005273">
    <property type="entry name" value="Ura-DNA_glyco_family4"/>
</dbReference>
<evidence type="ECO:0000259" key="12">
    <source>
        <dbReference type="SMART" id="SM00986"/>
    </source>
</evidence>
<dbReference type="GO" id="GO:0046872">
    <property type="term" value="F:metal ion binding"/>
    <property type="evidence" value="ECO:0007669"/>
    <property type="project" value="UniProtKB-KW"/>
</dbReference>
<comment type="caution">
    <text evidence="13">The sequence shown here is derived from an EMBL/GenBank/DDBJ whole genome shotgun (WGS) entry which is preliminary data.</text>
</comment>
<dbReference type="EMBL" id="MGHU01000033">
    <property type="protein sequence ID" value="OGM77108.1"/>
    <property type="molecule type" value="Genomic_DNA"/>
</dbReference>
<evidence type="ECO:0000256" key="2">
    <source>
        <dbReference type="ARBA" id="ARBA00006521"/>
    </source>
</evidence>
<evidence type="ECO:0000256" key="5">
    <source>
        <dbReference type="ARBA" id="ARBA00022485"/>
    </source>
</evidence>
<dbReference type="InterPro" id="IPR051536">
    <property type="entry name" value="UDG_Type-4/5"/>
</dbReference>
<dbReference type="Proteomes" id="UP000179241">
    <property type="component" value="Unassembled WGS sequence"/>
</dbReference>
<comment type="similarity">
    <text evidence="2">Belongs to the uracil-DNA glycosylase (UDG) superfamily. Type 4 (UDGa) family.</text>
</comment>
<evidence type="ECO:0000256" key="7">
    <source>
        <dbReference type="ARBA" id="ARBA00022763"/>
    </source>
</evidence>
<dbReference type="PANTHER" id="PTHR33693:SF1">
    <property type="entry name" value="TYPE-4 URACIL-DNA GLYCOSYLASE"/>
    <property type="match status" value="1"/>
</dbReference>
<evidence type="ECO:0000256" key="3">
    <source>
        <dbReference type="ARBA" id="ARBA00012030"/>
    </source>
</evidence>
<dbReference type="GO" id="GO:0051539">
    <property type="term" value="F:4 iron, 4 sulfur cluster binding"/>
    <property type="evidence" value="ECO:0007669"/>
    <property type="project" value="UniProtKB-KW"/>
</dbReference>
<evidence type="ECO:0000313" key="14">
    <source>
        <dbReference type="Proteomes" id="UP000179241"/>
    </source>
</evidence>
<comment type="catalytic activity">
    <reaction evidence="1">
        <text>Hydrolyzes single-stranded DNA or mismatched double-stranded DNA and polynucleotides, releasing free uracil.</text>
        <dbReference type="EC" id="3.2.2.27"/>
    </reaction>
</comment>
<evidence type="ECO:0000313" key="13">
    <source>
        <dbReference type="EMBL" id="OGM77108.1"/>
    </source>
</evidence>
<dbReference type="NCBIfam" id="TIGR00758">
    <property type="entry name" value="UDG_fam4"/>
    <property type="match status" value="1"/>
</dbReference>
<evidence type="ECO:0000256" key="8">
    <source>
        <dbReference type="ARBA" id="ARBA00022801"/>
    </source>
</evidence>